<dbReference type="GO" id="GO:0016491">
    <property type="term" value="F:oxidoreductase activity"/>
    <property type="evidence" value="ECO:0007669"/>
    <property type="project" value="TreeGrafter"/>
</dbReference>
<dbReference type="SUPFAM" id="SSF51735">
    <property type="entry name" value="NAD(P)-binding Rossmann-fold domains"/>
    <property type="match status" value="1"/>
</dbReference>
<dbReference type="Ensembl" id="ENSCJPT00005019766.1">
    <property type="protein sequence ID" value="ENSCJPP00005013790.1"/>
    <property type="gene ID" value="ENSCJPG00005011599.1"/>
</dbReference>
<name>A0A8C2THK1_COTJA</name>
<dbReference type="InterPro" id="IPR002347">
    <property type="entry name" value="SDR_fam"/>
</dbReference>
<reference evidence="2" key="3">
    <citation type="submission" date="2025-09" db="UniProtKB">
        <authorList>
            <consortium name="Ensembl"/>
        </authorList>
    </citation>
    <scope>IDENTIFICATION</scope>
</reference>
<reference evidence="2" key="2">
    <citation type="submission" date="2025-08" db="UniProtKB">
        <authorList>
            <consortium name="Ensembl"/>
        </authorList>
    </citation>
    <scope>IDENTIFICATION</scope>
</reference>
<keyword evidence="3" id="KW-1185">Reference proteome</keyword>
<evidence type="ECO:0000313" key="2">
    <source>
        <dbReference type="Ensembl" id="ENSCJPP00005013790.1"/>
    </source>
</evidence>
<dbReference type="PANTHER" id="PTHR43544">
    <property type="entry name" value="SHORT-CHAIN DEHYDROGENASE/REDUCTASE"/>
    <property type="match status" value="1"/>
</dbReference>
<accession>A0A8C2THK1</accession>
<feature type="compositionally biased region" description="Low complexity" evidence="1">
    <location>
        <begin position="72"/>
        <end position="94"/>
    </location>
</feature>
<protein>
    <submittedName>
        <fullName evidence="2">Uncharacterized protein</fullName>
    </submittedName>
</protein>
<dbReference type="Gene3D" id="3.40.50.720">
    <property type="entry name" value="NAD(P)-binding Rossmann-like Domain"/>
    <property type="match status" value="1"/>
</dbReference>
<proteinExistence type="predicted"/>
<dbReference type="GeneTree" id="ENSGT00940000163363"/>
<dbReference type="InterPro" id="IPR051468">
    <property type="entry name" value="Fungal_SecMetab_SDRs"/>
</dbReference>
<dbReference type="GO" id="GO:0005737">
    <property type="term" value="C:cytoplasm"/>
    <property type="evidence" value="ECO:0007669"/>
    <property type="project" value="TreeGrafter"/>
</dbReference>
<dbReference type="AlphaFoldDB" id="A0A8C2THK1"/>
<sequence>MGELRVRSVLVTGANRGMARAFVRHSDELGQPSLSGLFAGAGPKGRLRRLASKHPNLVIVRSEVTDPPQHQAATASVGSASRARGSTSSSTTLLSEDHSRLTPETLRDMSDVYTTNTNRTPAAFLPLLKKAGSIVNISSTAGSIKEILLWESEQCLSYRCSKAALNMLTRCQSMGYREHGILCMSFHPGWVQTDMGNKVGDMVGASIGGMLRVLSNLSDKDSGSFLDWKGTLCWSRGR</sequence>
<evidence type="ECO:0000256" key="1">
    <source>
        <dbReference type="SAM" id="MobiDB-lite"/>
    </source>
</evidence>
<dbReference type="InterPro" id="IPR036291">
    <property type="entry name" value="NAD(P)-bd_dom_sf"/>
</dbReference>
<dbReference type="PANTHER" id="PTHR43544:SF38">
    <property type="entry name" value="C-FACTOR-RELATED"/>
    <property type="match status" value="1"/>
</dbReference>
<dbReference type="Pfam" id="PF00106">
    <property type="entry name" value="adh_short"/>
    <property type="match status" value="1"/>
</dbReference>
<feature type="region of interest" description="Disordered" evidence="1">
    <location>
        <begin position="63"/>
        <end position="101"/>
    </location>
</feature>
<dbReference type="Proteomes" id="UP000694412">
    <property type="component" value="Chromosome 11"/>
</dbReference>
<organism evidence="2 3">
    <name type="scientific">Coturnix japonica</name>
    <name type="common">Japanese quail</name>
    <name type="synonym">Coturnix coturnix japonica</name>
    <dbReference type="NCBI Taxonomy" id="93934"/>
    <lineage>
        <taxon>Eukaryota</taxon>
        <taxon>Metazoa</taxon>
        <taxon>Chordata</taxon>
        <taxon>Craniata</taxon>
        <taxon>Vertebrata</taxon>
        <taxon>Euteleostomi</taxon>
        <taxon>Archelosauria</taxon>
        <taxon>Archosauria</taxon>
        <taxon>Dinosauria</taxon>
        <taxon>Saurischia</taxon>
        <taxon>Theropoda</taxon>
        <taxon>Coelurosauria</taxon>
        <taxon>Aves</taxon>
        <taxon>Neognathae</taxon>
        <taxon>Galloanserae</taxon>
        <taxon>Galliformes</taxon>
        <taxon>Phasianidae</taxon>
        <taxon>Perdicinae</taxon>
        <taxon>Coturnix</taxon>
    </lineage>
</organism>
<reference evidence="2" key="1">
    <citation type="submission" date="2015-11" db="EMBL/GenBank/DDBJ databases">
        <authorList>
            <consortium name="International Coturnix japonica Genome Analysis Consortium"/>
            <person name="Warren W."/>
            <person name="Burt D.W."/>
            <person name="Antin P.B."/>
            <person name="Lanford R."/>
            <person name="Gros J."/>
            <person name="Wilson R.K."/>
        </authorList>
    </citation>
    <scope>NUCLEOTIDE SEQUENCE [LARGE SCALE GENOMIC DNA]</scope>
</reference>
<dbReference type="PRINTS" id="PR00081">
    <property type="entry name" value="GDHRDH"/>
</dbReference>
<evidence type="ECO:0000313" key="3">
    <source>
        <dbReference type="Proteomes" id="UP000694412"/>
    </source>
</evidence>